<evidence type="ECO:0000256" key="1">
    <source>
        <dbReference type="ARBA" id="ARBA00022679"/>
    </source>
</evidence>
<keyword evidence="1" id="KW-0808">Transferase</keyword>
<evidence type="ECO:0000313" key="5">
    <source>
        <dbReference type="Proteomes" id="UP000228503"/>
    </source>
</evidence>
<dbReference type="SUPFAM" id="SSF53756">
    <property type="entry name" value="UDP-Glycosyltransferase/glycogen phosphorylase"/>
    <property type="match status" value="1"/>
</dbReference>
<evidence type="ECO:0000313" key="4">
    <source>
        <dbReference type="EMBL" id="PIZ61681.1"/>
    </source>
</evidence>
<dbReference type="Gene3D" id="3.40.50.2000">
    <property type="entry name" value="Glycogen Phosphorylase B"/>
    <property type="match status" value="2"/>
</dbReference>
<sequence>MQRVGIIGVRGIPVPYSGFETLAEQLSIHLVKRGYEMKVYCRTGYVQNNKKYHYGIGLVHIRSPKNKYFETFFHSLFSTVHACFYRNVDVILYLGVGSAPFSILPRLFGIKTIVHIDGLDWKRKKWGLFGKIYLLLSEFLALFLPNCTITDTSYAQDYILKRYTKKIRYIPNGFLNRTGKDKKIQEKYNLKKNNYIVWVGRLVPDNNLEELLDVLSINKYNFPCVIIGGDHYDLEYQKKIFHYNKKISSLIFTDFIPQADLIELVSKSRAYIETKRSGGSHPSLIEAMGLGCLIIANDHPTTRSILGSGGKYYSLKNSFTSLTAIINSITQDRHKYETFKVKAKNRAEAMYSWDEISNRYEELFSAILL</sequence>
<evidence type="ECO:0000259" key="2">
    <source>
        <dbReference type="Pfam" id="PF00534"/>
    </source>
</evidence>
<comment type="caution">
    <text evidence="4">The sequence shown here is derived from an EMBL/GenBank/DDBJ whole genome shotgun (WGS) entry which is preliminary data.</text>
</comment>
<reference evidence="5" key="1">
    <citation type="submission" date="2017-09" db="EMBL/GenBank/DDBJ databases">
        <title>Depth-based differentiation of microbial function through sediment-hosted aquifers and enrichment of novel symbionts in the deep terrestrial subsurface.</title>
        <authorList>
            <person name="Probst A.J."/>
            <person name="Ladd B."/>
            <person name="Jarett J.K."/>
            <person name="Geller-Mcgrath D.E."/>
            <person name="Sieber C.M.K."/>
            <person name="Emerson J.B."/>
            <person name="Anantharaman K."/>
            <person name="Thomas B.C."/>
            <person name="Malmstrom R."/>
            <person name="Stieglmeier M."/>
            <person name="Klingl A."/>
            <person name="Woyke T."/>
            <person name="Ryan C.M."/>
            <person name="Banfield J.F."/>
        </authorList>
    </citation>
    <scope>NUCLEOTIDE SEQUENCE [LARGE SCALE GENOMIC DNA]</scope>
</reference>
<dbReference type="PANTHER" id="PTHR46401:SF2">
    <property type="entry name" value="GLYCOSYLTRANSFERASE WBBK-RELATED"/>
    <property type="match status" value="1"/>
</dbReference>
<evidence type="ECO:0000259" key="3">
    <source>
        <dbReference type="Pfam" id="PF09314"/>
    </source>
</evidence>
<feature type="domain" description="Glycosyl transferase family 1" evidence="2">
    <location>
        <begin position="182"/>
        <end position="345"/>
    </location>
</feature>
<feature type="domain" description="DUF1972" evidence="3">
    <location>
        <begin position="1"/>
        <end position="170"/>
    </location>
</feature>
<protein>
    <recommendedName>
        <fullName evidence="6">Glycosyl transferase family 1</fullName>
    </recommendedName>
</protein>
<proteinExistence type="predicted"/>
<dbReference type="PANTHER" id="PTHR46401">
    <property type="entry name" value="GLYCOSYLTRANSFERASE WBBK-RELATED"/>
    <property type="match status" value="1"/>
</dbReference>
<dbReference type="Pfam" id="PF00534">
    <property type="entry name" value="Glycos_transf_1"/>
    <property type="match status" value="1"/>
</dbReference>
<organism evidence="4 5">
    <name type="scientific">Candidatus Roizmanbacteria bacterium CG_4_10_14_0_2_um_filter_39_13</name>
    <dbReference type="NCBI Taxonomy" id="1974825"/>
    <lineage>
        <taxon>Bacteria</taxon>
        <taxon>Candidatus Roizmaniibacteriota</taxon>
    </lineage>
</organism>
<dbReference type="AlphaFoldDB" id="A0A2M7TV23"/>
<dbReference type="Proteomes" id="UP000228503">
    <property type="component" value="Unassembled WGS sequence"/>
</dbReference>
<dbReference type="Pfam" id="PF09314">
    <property type="entry name" value="DUF1972"/>
    <property type="match status" value="1"/>
</dbReference>
<dbReference type="InterPro" id="IPR015393">
    <property type="entry name" value="DUF1972"/>
</dbReference>
<dbReference type="GO" id="GO:0016757">
    <property type="term" value="F:glycosyltransferase activity"/>
    <property type="evidence" value="ECO:0007669"/>
    <property type="project" value="InterPro"/>
</dbReference>
<dbReference type="EMBL" id="PFOB01000078">
    <property type="protein sequence ID" value="PIZ61681.1"/>
    <property type="molecule type" value="Genomic_DNA"/>
</dbReference>
<gene>
    <name evidence="4" type="ORF">COY16_06255</name>
</gene>
<dbReference type="InterPro" id="IPR001296">
    <property type="entry name" value="Glyco_trans_1"/>
</dbReference>
<accession>A0A2M7TV23</accession>
<evidence type="ECO:0008006" key="6">
    <source>
        <dbReference type="Google" id="ProtNLM"/>
    </source>
</evidence>
<name>A0A2M7TV23_9BACT</name>